<comment type="caution">
    <text evidence="1">The sequence shown here is derived from an EMBL/GenBank/DDBJ whole genome shotgun (WGS) entry which is preliminary data.</text>
</comment>
<organism evidence="1 2">
    <name type="scientific">Pseudonocardia parietis</name>
    <dbReference type="NCBI Taxonomy" id="570936"/>
    <lineage>
        <taxon>Bacteria</taxon>
        <taxon>Bacillati</taxon>
        <taxon>Actinomycetota</taxon>
        <taxon>Actinomycetes</taxon>
        <taxon>Pseudonocardiales</taxon>
        <taxon>Pseudonocardiaceae</taxon>
        <taxon>Pseudonocardia</taxon>
    </lineage>
</organism>
<dbReference type="Proteomes" id="UP001519295">
    <property type="component" value="Unassembled WGS sequence"/>
</dbReference>
<name>A0ABS4W6R8_9PSEU</name>
<gene>
    <name evidence="1" type="ORF">JOF36_007454</name>
</gene>
<accession>A0ABS4W6R8</accession>
<dbReference type="EMBL" id="JAGINU010000004">
    <property type="protein sequence ID" value="MBP2371681.1"/>
    <property type="molecule type" value="Genomic_DNA"/>
</dbReference>
<evidence type="ECO:0000313" key="2">
    <source>
        <dbReference type="Proteomes" id="UP001519295"/>
    </source>
</evidence>
<protein>
    <recommendedName>
        <fullName evidence="3">DUF1877 family protein</fullName>
    </recommendedName>
</protein>
<evidence type="ECO:0008006" key="3">
    <source>
        <dbReference type="Google" id="ProtNLM"/>
    </source>
</evidence>
<keyword evidence="2" id="KW-1185">Reference proteome</keyword>
<dbReference type="RefSeq" id="WP_210036804.1">
    <property type="nucleotide sequence ID" value="NZ_JAGINU010000004.1"/>
</dbReference>
<proteinExistence type="predicted"/>
<evidence type="ECO:0000313" key="1">
    <source>
        <dbReference type="EMBL" id="MBP2371681.1"/>
    </source>
</evidence>
<reference evidence="1 2" key="1">
    <citation type="submission" date="2021-03" db="EMBL/GenBank/DDBJ databases">
        <title>Sequencing the genomes of 1000 actinobacteria strains.</title>
        <authorList>
            <person name="Klenk H.-P."/>
        </authorList>
    </citation>
    <scope>NUCLEOTIDE SEQUENCE [LARGE SCALE GENOMIC DNA]</scope>
    <source>
        <strain evidence="1 2">DSM 45256</strain>
    </source>
</reference>
<sequence>MGVTFCPGAPADGPQEWGASIVCPAHPPQDQRYFADYDAAVAGLADHLRFCTDPYCGDPVAYGAFVVVHYSTDQEPSLEVSSVNARLLLRALGLAAELGADDVREPAPGGAPPPLPEEPNPLIGSLTAEQMLGRVELALALAPPDPGLPARDLNATNYDFGRVEGYLQDRLAHLREIALYAREHQRDVVWH</sequence>